<dbReference type="SMART" id="SM00754">
    <property type="entry name" value="CHRD"/>
    <property type="match status" value="1"/>
</dbReference>
<evidence type="ECO:0000313" key="3">
    <source>
        <dbReference type="EMBL" id="NEM08257.1"/>
    </source>
</evidence>
<protein>
    <submittedName>
        <fullName evidence="3">CHRD domain-containing protein</fullName>
    </submittedName>
</protein>
<dbReference type="InterPro" id="IPR010895">
    <property type="entry name" value="CHRD"/>
</dbReference>
<reference evidence="3 4" key="1">
    <citation type="submission" date="2019-12" db="EMBL/GenBank/DDBJ databases">
        <title>WGS of CPCC 203550 I12A-02606.</title>
        <authorList>
            <person name="Jiang Z."/>
        </authorList>
    </citation>
    <scope>NUCLEOTIDE SEQUENCE [LARGE SCALE GENOMIC DNA]</scope>
    <source>
        <strain evidence="3 4">I12A-02606</strain>
    </source>
</reference>
<name>A0A6P0GLP7_9ACTN</name>
<evidence type="ECO:0000313" key="4">
    <source>
        <dbReference type="Proteomes" id="UP000471126"/>
    </source>
</evidence>
<comment type="caution">
    <text evidence="3">The sequence shown here is derived from an EMBL/GenBank/DDBJ whole genome shotgun (WGS) entry which is preliminary data.</text>
</comment>
<dbReference type="Pfam" id="PF07452">
    <property type="entry name" value="CHRD"/>
    <property type="match status" value="1"/>
</dbReference>
<evidence type="ECO:0000259" key="2">
    <source>
        <dbReference type="SMART" id="SM00754"/>
    </source>
</evidence>
<organism evidence="3 4">
    <name type="scientific">Geodermatophilus normandii</name>
    <dbReference type="NCBI Taxonomy" id="1137989"/>
    <lineage>
        <taxon>Bacteria</taxon>
        <taxon>Bacillati</taxon>
        <taxon>Actinomycetota</taxon>
        <taxon>Actinomycetes</taxon>
        <taxon>Geodermatophilales</taxon>
        <taxon>Geodermatophilaceae</taxon>
        <taxon>Geodermatophilus</taxon>
    </lineage>
</organism>
<dbReference type="AlphaFoldDB" id="A0A6P0GLP7"/>
<evidence type="ECO:0000256" key="1">
    <source>
        <dbReference type="SAM" id="MobiDB-lite"/>
    </source>
</evidence>
<dbReference type="Proteomes" id="UP000471126">
    <property type="component" value="Unassembled WGS sequence"/>
</dbReference>
<feature type="domain" description="CHRD" evidence="2">
    <location>
        <begin position="2"/>
        <end position="142"/>
    </location>
</feature>
<proteinExistence type="predicted"/>
<dbReference type="EMBL" id="JAAGWE010000036">
    <property type="protein sequence ID" value="NEM08257.1"/>
    <property type="molecule type" value="Genomic_DNA"/>
</dbReference>
<gene>
    <name evidence="3" type="ORF">GCU54_20000</name>
</gene>
<accession>A0A6P0GLP7</accession>
<feature type="region of interest" description="Disordered" evidence="1">
    <location>
        <begin position="56"/>
        <end position="88"/>
    </location>
</feature>
<sequence length="190" mass="18513">MATPDAVINPDGVPTPGTPGATGTFTYRINSDLEIICYDISLSGVTPPFQSPAKTATHVHQAAAGQAGPPRLAFPNPEDDGSGRLVSSGCLQGPFTTGVVTNGADTGAGFTLAQIEADPSSFATDTHTTASPAGAVRGQLTAIPVGGVETGAGGTAQDAEGGTALLSVTGLGALAAAGAVAVRRRATTGA</sequence>